<keyword evidence="11" id="KW-1185">Reference proteome</keyword>
<name>A0A2N5M393_9BACI</name>
<evidence type="ECO:0000256" key="7">
    <source>
        <dbReference type="ARBA" id="ARBA00023136"/>
    </source>
</evidence>
<keyword evidence="4" id="KW-0997">Cell inner membrane</keyword>
<reference evidence="10 11" key="1">
    <citation type="submission" date="2017-11" db="EMBL/GenBank/DDBJ databases">
        <title>Comparitive Functional Genomics of Dry Heat Resistant strains isolated from the Viking Spacecraft.</title>
        <authorList>
            <person name="Seuylemezian A."/>
            <person name="Cooper K."/>
            <person name="Vaishampayan P."/>
        </authorList>
    </citation>
    <scope>NUCLEOTIDE SEQUENCE [LARGE SCALE GENOMIC DNA]</scope>
    <source>
        <strain evidence="10 11">V1-29</strain>
    </source>
</reference>
<accession>A0A2N5M393</accession>
<dbReference type="GO" id="GO:0005886">
    <property type="term" value="C:plasma membrane"/>
    <property type="evidence" value="ECO:0007669"/>
    <property type="project" value="UniProtKB-SubCell"/>
</dbReference>
<sequence length="436" mass="45968">MNWFKNNPTKFIRIGVNILAQPSFNTSVVPNKQSTTIVADLNPVQKPLVIIGALAALLLFIVIVNVTNITQGILFIIGLALGATLLHARFGFTSAFRRLMSVGNVQGLQAHMLMLAIASTLFAIILSTGFSFTGITPKGYVSPVGVSVLFGAFIFGIGMQLGNGCASGTLYSVGGGSSSMILTLISFIAGSVLGAYHFKFWMEDTPSLPPISLAESTGLGYFGAWAVQMVAFALIYWITVMIAKKKNPPMMKPLPTTTGWKKILRGSWPLFAAAIVLALLNALTLTIRGNPWGITSAFALWGGKALMAAGVDVSSWSYFTGPNGAALTNTVFADSTSVMNFGIMLGAFISAASQGTFKPGKIKPGVAGAAIVGGLLMGYGARLAFGCNIGAYFGGIASFSLHGWVWMIMAMLGTFLALFIRPLFGLKNPKPTDSIC</sequence>
<feature type="transmembrane region" description="Helical" evidence="9">
    <location>
        <begin position="263"/>
        <end position="283"/>
    </location>
</feature>
<evidence type="ECO:0000256" key="6">
    <source>
        <dbReference type="ARBA" id="ARBA00022989"/>
    </source>
</evidence>
<protein>
    <submittedName>
        <fullName evidence="10">Uncharacterized protein</fullName>
    </submittedName>
</protein>
<feature type="transmembrane region" description="Helical" evidence="9">
    <location>
        <begin position="48"/>
        <end position="66"/>
    </location>
</feature>
<comment type="subcellular location">
    <subcellularLocation>
        <location evidence="1">Cell inner membrane</location>
        <topology evidence="1">Multi-pass membrane protein</topology>
    </subcellularLocation>
</comment>
<evidence type="ECO:0000256" key="1">
    <source>
        <dbReference type="ARBA" id="ARBA00004429"/>
    </source>
</evidence>
<evidence type="ECO:0000256" key="9">
    <source>
        <dbReference type="SAM" id="Phobius"/>
    </source>
</evidence>
<feature type="transmembrane region" description="Helical" evidence="9">
    <location>
        <begin position="338"/>
        <end position="357"/>
    </location>
</feature>
<dbReference type="Pfam" id="PF04143">
    <property type="entry name" value="Sulf_transp"/>
    <property type="match status" value="1"/>
</dbReference>
<keyword evidence="2" id="KW-0813">Transport</keyword>
<dbReference type="AlphaFoldDB" id="A0A2N5M393"/>
<feature type="transmembrane region" description="Helical" evidence="9">
    <location>
        <begin position="218"/>
        <end position="242"/>
    </location>
</feature>
<feature type="transmembrane region" description="Helical" evidence="9">
    <location>
        <begin position="113"/>
        <end position="134"/>
    </location>
</feature>
<keyword evidence="6 9" id="KW-1133">Transmembrane helix</keyword>
<organism evidence="10 11">
    <name type="scientific">Peribacillus deserti</name>
    <dbReference type="NCBI Taxonomy" id="673318"/>
    <lineage>
        <taxon>Bacteria</taxon>
        <taxon>Bacillati</taxon>
        <taxon>Bacillota</taxon>
        <taxon>Bacilli</taxon>
        <taxon>Bacillales</taxon>
        <taxon>Bacillaceae</taxon>
        <taxon>Peribacillus</taxon>
    </lineage>
</organism>
<dbReference type="InterPro" id="IPR007272">
    <property type="entry name" value="Sulf_transp_TsuA/YedE"/>
</dbReference>
<evidence type="ECO:0000256" key="4">
    <source>
        <dbReference type="ARBA" id="ARBA00022519"/>
    </source>
</evidence>
<feature type="transmembrane region" description="Helical" evidence="9">
    <location>
        <begin position="72"/>
        <end position="92"/>
    </location>
</feature>
<dbReference type="OrthoDB" id="9794165at2"/>
<feature type="transmembrane region" description="Helical" evidence="9">
    <location>
        <begin position="140"/>
        <end position="159"/>
    </location>
</feature>
<evidence type="ECO:0000313" key="11">
    <source>
        <dbReference type="Proteomes" id="UP000234748"/>
    </source>
</evidence>
<evidence type="ECO:0000256" key="2">
    <source>
        <dbReference type="ARBA" id="ARBA00022448"/>
    </source>
</evidence>
<dbReference type="EMBL" id="PGUY01000051">
    <property type="protein sequence ID" value="PLT28830.1"/>
    <property type="molecule type" value="Genomic_DNA"/>
</dbReference>
<evidence type="ECO:0000256" key="8">
    <source>
        <dbReference type="ARBA" id="ARBA00035655"/>
    </source>
</evidence>
<feature type="transmembrane region" description="Helical" evidence="9">
    <location>
        <begin position="399"/>
        <end position="420"/>
    </location>
</feature>
<keyword evidence="7 9" id="KW-0472">Membrane</keyword>
<comment type="caution">
    <text evidence="10">The sequence shown here is derived from an EMBL/GenBank/DDBJ whole genome shotgun (WGS) entry which is preliminary data.</text>
</comment>
<dbReference type="Proteomes" id="UP000234748">
    <property type="component" value="Unassembled WGS sequence"/>
</dbReference>
<dbReference type="PANTHER" id="PTHR30574">
    <property type="entry name" value="INNER MEMBRANE PROTEIN YEDE"/>
    <property type="match status" value="1"/>
</dbReference>
<evidence type="ECO:0000313" key="10">
    <source>
        <dbReference type="EMBL" id="PLT28830.1"/>
    </source>
</evidence>
<evidence type="ECO:0000256" key="5">
    <source>
        <dbReference type="ARBA" id="ARBA00022692"/>
    </source>
</evidence>
<comment type="similarity">
    <text evidence="8">Belongs to the TsuA/YedE (TC 9.B.102) family.</text>
</comment>
<proteinExistence type="inferred from homology"/>
<keyword evidence="3" id="KW-1003">Cell membrane</keyword>
<feature type="transmembrane region" description="Helical" evidence="9">
    <location>
        <begin position="180"/>
        <end position="198"/>
    </location>
</feature>
<dbReference type="PANTHER" id="PTHR30574:SF1">
    <property type="entry name" value="SULPHUR TRANSPORT DOMAIN-CONTAINING PROTEIN"/>
    <property type="match status" value="1"/>
</dbReference>
<keyword evidence="5 9" id="KW-0812">Transmembrane</keyword>
<evidence type="ECO:0000256" key="3">
    <source>
        <dbReference type="ARBA" id="ARBA00022475"/>
    </source>
</evidence>
<gene>
    <name evidence="10" type="ORF">CUU66_16570</name>
</gene>
<feature type="transmembrane region" description="Helical" evidence="9">
    <location>
        <begin position="369"/>
        <end position="393"/>
    </location>
</feature>